<feature type="repeat" description="RCC1" evidence="2">
    <location>
        <begin position="59"/>
        <end position="116"/>
    </location>
</feature>
<feature type="repeat" description="RCC1" evidence="2">
    <location>
        <begin position="6"/>
        <end position="58"/>
    </location>
</feature>
<organism evidence="4 7">
    <name type="scientific">Peronospora belbahrii</name>
    <dbReference type="NCBI Taxonomy" id="622444"/>
    <lineage>
        <taxon>Eukaryota</taxon>
        <taxon>Sar</taxon>
        <taxon>Stramenopiles</taxon>
        <taxon>Oomycota</taxon>
        <taxon>Peronosporomycetes</taxon>
        <taxon>Peronosporales</taxon>
        <taxon>Peronosporaceae</taxon>
        <taxon>Peronospora</taxon>
    </lineage>
</organism>
<proteinExistence type="predicted"/>
<protein>
    <recommendedName>
        <fullName evidence="3">RCC1-like domain-containing protein</fullName>
    </recommendedName>
</protein>
<keyword evidence="1" id="KW-0677">Repeat</keyword>
<name>A0AAU9LRY3_9STRA</name>
<accession>A0AAU9LRY3</accession>
<sequence length="422" mass="45548">MSTMAKRLYVWGSGGSGQLGVGTKDDYTLPQCWNNKEVSVQIESITSGGCHSAGIHRDGRLFLWGSDDRGQLGRIASDRGQNVVHAPSQHVECLPHDSKTRLVACGWWNTLAVVSSIFNDNQGDRVFSWGSNDHHQLGRKESSDRNQALDSAQIGHLPSRLQVASIACGWKHSLLATAEGDVFAWGSGRHGQLALGTDTLVAYIPQRIHALTNTTVSNVFCGWEHSVFQSSKGEVFTCGNNRHGQLGVQEVSVSATIKNPSERRKQVNALPVRVPAPGSRSEGLRTMQISCGWHYVLCLTESEELVAWGKGSHGQLGLGQFVNANKPTKVAFSHAIRQIACGSEHSMVVTRNGDLYTCGWGEHGNLGHGDNTNRATLDKVAFFENTNQEVISVVAGGAVSLAVASARRPSESTSADKPLRCC</sequence>
<evidence type="ECO:0000256" key="2">
    <source>
        <dbReference type="PROSITE-ProRule" id="PRU00235"/>
    </source>
</evidence>
<evidence type="ECO:0000313" key="4">
    <source>
        <dbReference type="EMBL" id="CAH0482651.1"/>
    </source>
</evidence>
<feature type="repeat" description="RCC1" evidence="2">
    <location>
        <begin position="353"/>
        <end position="406"/>
    </location>
</feature>
<dbReference type="PANTHER" id="PTHR22870">
    <property type="entry name" value="REGULATOR OF CHROMOSOME CONDENSATION"/>
    <property type="match status" value="1"/>
</dbReference>
<feature type="domain" description="RCC1-like" evidence="3">
    <location>
        <begin position="8"/>
        <end position="402"/>
    </location>
</feature>
<feature type="repeat" description="RCC1" evidence="2">
    <location>
        <begin position="124"/>
        <end position="179"/>
    </location>
</feature>
<dbReference type="PROSITE" id="PS00626">
    <property type="entry name" value="RCC1_2"/>
    <property type="match status" value="2"/>
</dbReference>
<feature type="repeat" description="RCC1" evidence="2">
    <location>
        <begin position="233"/>
        <end position="302"/>
    </location>
</feature>
<dbReference type="Proteomes" id="UP001158986">
    <property type="component" value="Unassembled WGS sequence"/>
</dbReference>
<reference evidence="4 6" key="1">
    <citation type="submission" date="2021-11" db="EMBL/GenBank/DDBJ databases">
        <authorList>
            <person name="Islam A."/>
            <person name="Islam S."/>
            <person name="Flora M.S."/>
            <person name="Rahman M."/>
            <person name="Ziaur R.M."/>
            <person name="Epstein J.H."/>
            <person name="Hassan M."/>
            <person name="Klassen M."/>
            <person name="Woodard K."/>
            <person name="Webb A."/>
            <person name="Webby R.J."/>
            <person name="El Zowalaty M.E."/>
        </authorList>
    </citation>
    <scope>NUCLEOTIDE SEQUENCE</scope>
    <source>
        <strain evidence="5">Pbs1</strain>
        <strain evidence="4">Pbs3</strain>
    </source>
</reference>
<evidence type="ECO:0000259" key="3">
    <source>
        <dbReference type="Pfam" id="PF25390"/>
    </source>
</evidence>
<dbReference type="PRINTS" id="PR00633">
    <property type="entry name" value="RCCNDNSATION"/>
</dbReference>
<dbReference type="InterPro" id="IPR058923">
    <property type="entry name" value="RCC1-like_dom"/>
</dbReference>
<feature type="repeat" description="RCC1" evidence="2">
    <location>
        <begin position="180"/>
        <end position="232"/>
    </location>
</feature>
<evidence type="ECO:0000256" key="1">
    <source>
        <dbReference type="ARBA" id="ARBA00022737"/>
    </source>
</evidence>
<evidence type="ECO:0000313" key="5">
    <source>
        <dbReference type="EMBL" id="CAH0520955.1"/>
    </source>
</evidence>
<evidence type="ECO:0000313" key="6">
    <source>
        <dbReference type="Proteomes" id="UP001158986"/>
    </source>
</evidence>
<gene>
    <name evidence="5" type="ORF">PBS001_LOCUS7417</name>
    <name evidence="4" type="ORF">PBS003_LOCUS9236</name>
</gene>
<dbReference type="InterPro" id="IPR000408">
    <property type="entry name" value="Reg_chr_condens"/>
</dbReference>
<dbReference type="AlphaFoldDB" id="A0AAU9LRY3"/>
<dbReference type="InterPro" id="IPR051210">
    <property type="entry name" value="Ub_ligase/GEF_domain"/>
</dbReference>
<dbReference type="Proteomes" id="UP001160483">
    <property type="component" value="Unassembled WGS sequence"/>
</dbReference>
<dbReference type="InterPro" id="IPR009091">
    <property type="entry name" value="RCC1/BLIP-II"/>
</dbReference>
<dbReference type="PANTHER" id="PTHR22870:SF408">
    <property type="entry name" value="OS09G0560450 PROTEIN"/>
    <property type="match status" value="1"/>
</dbReference>
<dbReference type="EMBL" id="CAKKTJ010000335">
    <property type="protein sequence ID" value="CAH0482651.1"/>
    <property type="molecule type" value="Genomic_DNA"/>
</dbReference>
<dbReference type="EMBL" id="CAKLCB010000373">
    <property type="protein sequence ID" value="CAH0520955.1"/>
    <property type="molecule type" value="Genomic_DNA"/>
</dbReference>
<feature type="repeat" description="RCC1" evidence="2">
    <location>
        <begin position="303"/>
        <end position="352"/>
    </location>
</feature>
<dbReference type="Pfam" id="PF25390">
    <property type="entry name" value="WD40_RLD"/>
    <property type="match status" value="1"/>
</dbReference>
<dbReference type="SUPFAM" id="SSF50985">
    <property type="entry name" value="RCC1/BLIP-II"/>
    <property type="match status" value="2"/>
</dbReference>
<dbReference type="Gene3D" id="2.130.10.30">
    <property type="entry name" value="Regulator of chromosome condensation 1/beta-lactamase-inhibitor protein II"/>
    <property type="match status" value="2"/>
</dbReference>
<dbReference type="PROSITE" id="PS50012">
    <property type="entry name" value="RCC1_3"/>
    <property type="match status" value="7"/>
</dbReference>
<comment type="caution">
    <text evidence="4">The sequence shown here is derived from an EMBL/GenBank/DDBJ whole genome shotgun (WGS) entry which is preliminary data.</text>
</comment>
<keyword evidence="6" id="KW-1185">Reference proteome</keyword>
<evidence type="ECO:0000313" key="7">
    <source>
        <dbReference type="Proteomes" id="UP001160483"/>
    </source>
</evidence>